<protein>
    <recommendedName>
        <fullName evidence="2">Acetyl-CoA hydrolase/transferase C-terminal domain-containing protein</fullName>
    </recommendedName>
</protein>
<sequence>MPIIPNKDIYNLLKKYNKKQVTVDKAIKDYIKPGNRIFIDSGCAEPIDLTKKLIELGPQLPDVEILHFLSLSDLDYYETAGGIEDLFRHNAFFIGKSLRK</sequence>
<comment type="caution">
    <text evidence="1">The sequence shown here is derived from an EMBL/GenBank/DDBJ whole genome shotgun (WGS) entry which is preliminary data.</text>
</comment>
<gene>
    <name evidence="1" type="ORF">S01H4_28849</name>
</gene>
<dbReference type="AlphaFoldDB" id="X1CWX8"/>
<organism evidence="1">
    <name type="scientific">marine sediment metagenome</name>
    <dbReference type="NCBI Taxonomy" id="412755"/>
    <lineage>
        <taxon>unclassified sequences</taxon>
        <taxon>metagenomes</taxon>
        <taxon>ecological metagenomes</taxon>
    </lineage>
</organism>
<dbReference type="InterPro" id="IPR037171">
    <property type="entry name" value="NagB/RpiA_transferase-like"/>
</dbReference>
<name>X1CWX8_9ZZZZ</name>
<feature type="non-terminal residue" evidence="1">
    <location>
        <position position="100"/>
    </location>
</feature>
<dbReference type="Gene3D" id="3.40.1080.10">
    <property type="entry name" value="Glutaconate Coenzyme A-transferase"/>
    <property type="match status" value="1"/>
</dbReference>
<reference evidence="1" key="1">
    <citation type="journal article" date="2014" name="Front. Microbiol.">
        <title>High frequency of phylogenetically diverse reductive dehalogenase-homologous genes in deep subseafloor sedimentary metagenomes.</title>
        <authorList>
            <person name="Kawai M."/>
            <person name="Futagami T."/>
            <person name="Toyoda A."/>
            <person name="Takaki Y."/>
            <person name="Nishi S."/>
            <person name="Hori S."/>
            <person name="Arai W."/>
            <person name="Tsubouchi T."/>
            <person name="Morono Y."/>
            <person name="Uchiyama I."/>
            <person name="Ito T."/>
            <person name="Fujiyama A."/>
            <person name="Inagaki F."/>
            <person name="Takami H."/>
        </authorList>
    </citation>
    <scope>NUCLEOTIDE SEQUENCE</scope>
    <source>
        <strain evidence="1">Expedition CK06-06</strain>
    </source>
</reference>
<dbReference type="EMBL" id="BART01014478">
    <property type="protein sequence ID" value="GAG88726.1"/>
    <property type="molecule type" value="Genomic_DNA"/>
</dbReference>
<evidence type="ECO:0008006" key="2">
    <source>
        <dbReference type="Google" id="ProtNLM"/>
    </source>
</evidence>
<accession>X1CWX8</accession>
<evidence type="ECO:0000313" key="1">
    <source>
        <dbReference type="EMBL" id="GAG88726.1"/>
    </source>
</evidence>
<proteinExistence type="predicted"/>
<dbReference type="SUPFAM" id="SSF100950">
    <property type="entry name" value="NagB/RpiA/CoA transferase-like"/>
    <property type="match status" value="1"/>
</dbReference>